<comment type="caution">
    <text evidence="2">The sequence shown here is derived from an EMBL/GenBank/DDBJ whole genome shotgun (WGS) entry which is preliminary data.</text>
</comment>
<dbReference type="Proteomes" id="UP000177817">
    <property type="component" value="Unassembled WGS sequence"/>
</dbReference>
<dbReference type="EMBL" id="MHKK01000038">
    <property type="protein sequence ID" value="OGY89257.1"/>
    <property type="molecule type" value="Genomic_DNA"/>
</dbReference>
<dbReference type="Pfam" id="PF04307">
    <property type="entry name" value="YdjM"/>
    <property type="match status" value="1"/>
</dbReference>
<dbReference type="AlphaFoldDB" id="A0A1G2BLZ5"/>
<feature type="transmembrane region" description="Helical" evidence="1">
    <location>
        <begin position="67"/>
        <end position="97"/>
    </location>
</feature>
<organism evidence="2 3">
    <name type="scientific">Candidatus Komeilibacteria bacterium RIFCSPHIGHO2_01_FULL_52_14</name>
    <dbReference type="NCBI Taxonomy" id="1798549"/>
    <lineage>
        <taxon>Bacteria</taxon>
        <taxon>Candidatus Komeiliibacteriota</taxon>
    </lineage>
</organism>
<reference evidence="2 3" key="1">
    <citation type="journal article" date="2016" name="Nat. Commun.">
        <title>Thousands of microbial genomes shed light on interconnected biogeochemical processes in an aquifer system.</title>
        <authorList>
            <person name="Anantharaman K."/>
            <person name="Brown C.T."/>
            <person name="Hug L.A."/>
            <person name="Sharon I."/>
            <person name="Castelle C.J."/>
            <person name="Probst A.J."/>
            <person name="Thomas B.C."/>
            <person name="Singh A."/>
            <person name="Wilkins M.J."/>
            <person name="Karaoz U."/>
            <person name="Brodie E.L."/>
            <person name="Williams K.H."/>
            <person name="Hubbard S.S."/>
            <person name="Banfield J.F."/>
        </authorList>
    </citation>
    <scope>NUCLEOTIDE SEQUENCE [LARGE SCALE GENOMIC DNA]</scope>
</reference>
<accession>A0A1G2BLZ5</accession>
<gene>
    <name evidence="2" type="ORF">A2677_03370</name>
</gene>
<keyword evidence="1" id="KW-0472">Membrane</keyword>
<evidence type="ECO:0000313" key="2">
    <source>
        <dbReference type="EMBL" id="OGY89257.1"/>
    </source>
</evidence>
<evidence type="ECO:0008006" key="4">
    <source>
        <dbReference type="Google" id="ProtNLM"/>
    </source>
</evidence>
<keyword evidence="1" id="KW-1133">Transmembrane helix</keyword>
<evidence type="ECO:0000313" key="3">
    <source>
        <dbReference type="Proteomes" id="UP000177817"/>
    </source>
</evidence>
<dbReference type="InterPro" id="IPR007404">
    <property type="entry name" value="YdjM-like"/>
</dbReference>
<keyword evidence="1" id="KW-0812">Transmembrane</keyword>
<name>A0A1G2BLZ5_9BACT</name>
<proteinExistence type="predicted"/>
<sequence>MFLDIAFGLIAALGVSTALQIPLTWDLMILGPLFALSPDIDFLIHLGRGGSSKNDDRHREILHLPLIFIPIGMLGIAFLMNPVWALLFGICALGHFIHDSIGIGWGVQWLFPVTSDHYSFFYIYQPKHKEPHPKKVVYRWKNAEIEKLAELYGDPDWIRNIYLQFHPYALFEYAALIASVIEVFVYRHYLIIV</sequence>
<evidence type="ECO:0000256" key="1">
    <source>
        <dbReference type="SAM" id="Phobius"/>
    </source>
</evidence>
<protein>
    <recommendedName>
        <fullName evidence="4">Metal-dependent hydrolase</fullName>
    </recommendedName>
</protein>